<feature type="transmembrane region" description="Helical" evidence="6">
    <location>
        <begin position="53"/>
        <end position="72"/>
    </location>
</feature>
<dbReference type="InterPro" id="IPR011701">
    <property type="entry name" value="MFS"/>
</dbReference>
<keyword evidence="4 6" id="KW-1133">Transmembrane helix</keyword>
<keyword evidence="8" id="KW-0762">Sugar transport</keyword>
<dbReference type="Gene3D" id="1.20.1250.20">
    <property type="entry name" value="MFS general substrate transporter like domains"/>
    <property type="match status" value="1"/>
</dbReference>
<evidence type="ECO:0000256" key="4">
    <source>
        <dbReference type="ARBA" id="ARBA00022989"/>
    </source>
</evidence>
<feature type="transmembrane region" description="Helical" evidence="6">
    <location>
        <begin position="165"/>
        <end position="187"/>
    </location>
</feature>
<organism evidence="8 9">
    <name type="scientific">Candidatus Schmidhempelia bombi str. Bimp</name>
    <dbReference type="NCBI Taxonomy" id="1387197"/>
    <lineage>
        <taxon>Bacteria</taxon>
        <taxon>Pseudomonadati</taxon>
        <taxon>Pseudomonadota</taxon>
        <taxon>Gammaproteobacteria</taxon>
        <taxon>Orbales</taxon>
        <taxon>Orbaceae</taxon>
        <taxon>Candidatus Schmidhempelia</taxon>
    </lineage>
</organism>
<reference evidence="8 9" key="1">
    <citation type="journal article" date="2014" name="Appl. Environ. Microbiol.">
        <title>Genomic features of a bumble bee symbiont reflect its host environment.</title>
        <authorList>
            <person name="Martinson V.G."/>
            <person name="Magoc T."/>
            <person name="Koch H."/>
            <person name="Salzberg S.L."/>
            <person name="Moran N.A."/>
        </authorList>
    </citation>
    <scope>NUCLEOTIDE SEQUENCE [LARGE SCALE GENOMIC DNA]</scope>
    <source>
        <strain evidence="8 9">Bimp</strain>
    </source>
</reference>
<dbReference type="GO" id="GO:0005886">
    <property type="term" value="C:plasma membrane"/>
    <property type="evidence" value="ECO:0007669"/>
    <property type="project" value="UniProtKB-SubCell"/>
</dbReference>
<dbReference type="CDD" id="cd17324">
    <property type="entry name" value="MFS_NepI_like"/>
    <property type="match status" value="1"/>
</dbReference>
<keyword evidence="8" id="KW-0813">Transport</keyword>
<dbReference type="AlphaFoldDB" id="A0AB94IBT7"/>
<dbReference type="SUPFAM" id="SSF103473">
    <property type="entry name" value="MFS general substrate transporter"/>
    <property type="match status" value="1"/>
</dbReference>
<dbReference type="PROSITE" id="PS50850">
    <property type="entry name" value="MFS"/>
    <property type="match status" value="1"/>
</dbReference>
<dbReference type="GO" id="GO:0022857">
    <property type="term" value="F:transmembrane transporter activity"/>
    <property type="evidence" value="ECO:0007669"/>
    <property type="project" value="InterPro"/>
</dbReference>
<keyword evidence="5 6" id="KW-0472">Membrane</keyword>
<evidence type="ECO:0000256" key="2">
    <source>
        <dbReference type="ARBA" id="ARBA00022475"/>
    </source>
</evidence>
<dbReference type="EMBL" id="AWGA01000063">
    <property type="protein sequence ID" value="TEA26871.1"/>
    <property type="molecule type" value="Genomic_DNA"/>
</dbReference>
<feature type="transmembrane region" description="Helical" evidence="6">
    <location>
        <begin position="104"/>
        <end position="126"/>
    </location>
</feature>
<keyword evidence="9" id="KW-1185">Reference proteome</keyword>
<gene>
    <name evidence="8" type="ORF">O970_06335</name>
</gene>
<feature type="transmembrane region" description="Helical" evidence="6">
    <location>
        <begin position="363"/>
        <end position="383"/>
    </location>
</feature>
<comment type="subcellular location">
    <subcellularLocation>
        <location evidence="1">Cell membrane</location>
        <topology evidence="1">Multi-pass membrane protein</topology>
    </subcellularLocation>
</comment>
<feature type="transmembrane region" description="Helical" evidence="6">
    <location>
        <begin position="208"/>
        <end position="231"/>
    </location>
</feature>
<keyword evidence="3 6" id="KW-0812">Transmembrane</keyword>
<dbReference type="PANTHER" id="PTHR43124:SF4">
    <property type="entry name" value="SUGAR EFFLUX TRANSPORTER"/>
    <property type="match status" value="1"/>
</dbReference>
<evidence type="ECO:0000256" key="3">
    <source>
        <dbReference type="ARBA" id="ARBA00022692"/>
    </source>
</evidence>
<accession>A0AB94IBT7</accession>
<dbReference type="InterPro" id="IPR020846">
    <property type="entry name" value="MFS_dom"/>
</dbReference>
<feature type="transmembrane region" description="Helical" evidence="6">
    <location>
        <begin position="339"/>
        <end position="357"/>
    </location>
</feature>
<dbReference type="Proteomes" id="UP000506160">
    <property type="component" value="Unassembled WGS sequence"/>
</dbReference>
<evidence type="ECO:0000313" key="8">
    <source>
        <dbReference type="EMBL" id="TEA26871.1"/>
    </source>
</evidence>
<protein>
    <submittedName>
        <fullName evidence="8">Sugar transporter</fullName>
    </submittedName>
</protein>
<evidence type="ECO:0000256" key="5">
    <source>
        <dbReference type="ARBA" id="ARBA00023136"/>
    </source>
</evidence>
<evidence type="ECO:0000259" key="7">
    <source>
        <dbReference type="PROSITE" id="PS50850"/>
    </source>
</evidence>
<evidence type="ECO:0000256" key="6">
    <source>
        <dbReference type="SAM" id="Phobius"/>
    </source>
</evidence>
<dbReference type="PANTHER" id="PTHR43124">
    <property type="entry name" value="PURINE EFFLUX PUMP PBUE"/>
    <property type="match status" value="1"/>
</dbReference>
<name>A0AB94IBT7_9GAMM</name>
<feature type="transmembrane region" description="Helical" evidence="6">
    <location>
        <begin position="79"/>
        <end position="98"/>
    </location>
</feature>
<keyword evidence="2" id="KW-1003">Cell membrane</keyword>
<feature type="transmembrane region" description="Helical" evidence="6">
    <location>
        <begin position="246"/>
        <end position="268"/>
    </location>
</feature>
<feature type="transmembrane region" description="Helical" evidence="6">
    <location>
        <begin position="138"/>
        <end position="159"/>
    </location>
</feature>
<evidence type="ECO:0000313" key="9">
    <source>
        <dbReference type="Proteomes" id="UP000506160"/>
    </source>
</evidence>
<proteinExistence type="predicted"/>
<comment type="caution">
    <text evidence="8">The sequence shown here is derived from an EMBL/GenBank/DDBJ whole genome shotgun (WGS) entry which is preliminary data.</text>
</comment>
<dbReference type="InterPro" id="IPR050189">
    <property type="entry name" value="MFS_Efflux_Transporters"/>
</dbReference>
<feature type="transmembrane region" description="Helical" evidence="6">
    <location>
        <begin position="275"/>
        <end position="293"/>
    </location>
</feature>
<evidence type="ECO:0000256" key="1">
    <source>
        <dbReference type="ARBA" id="ARBA00004651"/>
    </source>
</evidence>
<dbReference type="Pfam" id="PF07690">
    <property type="entry name" value="MFS_1"/>
    <property type="match status" value="1"/>
</dbReference>
<dbReference type="NCBIfam" id="NF002921">
    <property type="entry name" value="PRK03545.1"/>
    <property type="match status" value="1"/>
</dbReference>
<dbReference type="InterPro" id="IPR036259">
    <property type="entry name" value="MFS_trans_sf"/>
</dbReference>
<feature type="domain" description="Major facilitator superfamily (MFS) profile" evidence="7">
    <location>
        <begin position="13"/>
        <end position="386"/>
    </location>
</feature>
<sequence length="390" mass="42094">MNEMRSKTKVWSSVFCLAIAAFVFNTTEFVPVGLLTNIAESFSMNVAHTGLLITVYAWCVSLLSLPLTILTAKIERHKLLIGLFTIFIASHLLAGVAWNFTTLMIARIGIACAHAVFWSIITPLAVRLAPVGKRARAMGLIVAGTSIATVLGVPIGTIIGQIAGWRVTFLVIGAAALLVTIALAYLIPTSPSTSSNSVRLALALFKRPTLLCVYGLTAITIVGHFTAYTYITPFMLNIGGYSNKAIVLMLLCIGFAGILGSLLFPYYLDKYPIPIFLVPLFLLWFCLMLLWFVATNEYLVLLLCLCWGVAITMIGMSLQSKVLDAAPDANDVANAFYSGIYNIGIGGGALVGSQVIIHSSVAYVGFVGAIFVAISIISFLLLAKRYWIFK</sequence>
<feature type="transmembrane region" description="Helical" evidence="6">
    <location>
        <begin position="299"/>
        <end position="318"/>
    </location>
</feature>